<evidence type="ECO:0000259" key="1">
    <source>
        <dbReference type="Pfam" id="PF00557"/>
    </source>
</evidence>
<dbReference type="PANTHER" id="PTHR46112">
    <property type="entry name" value="AMINOPEPTIDASE"/>
    <property type="match status" value="1"/>
</dbReference>
<dbReference type="InterPro" id="IPR000994">
    <property type="entry name" value="Pept_M24"/>
</dbReference>
<dbReference type="InterPro" id="IPR036005">
    <property type="entry name" value="Creatinase/aminopeptidase-like"/>
</dbReference>
<dbReference type="PANTHER" id="PTHR46112:SF2">
    <property type="entry name" value="XAA-PRO AMINOPEPTIDASE P-RELATED"/>
    <property type="match status" value="1"/>
</dbReference>
<dbReference type="SUPFAM" id="SSF53092">
    <property type="entry name" value="Creatinase/prolidase N-terminal domain"/>
    <property type="match status" value="1"/>
</dbReference>
<dbReference type="Gene3D" id="3.40.350.10">
    <property type="entry name" value="Creatinase/prolidase N-terminal domain"/>
    <property type="match status" value="1"/>
</dbReference>
<sequence length="364" mass="40506">MDKQRRFDKRLGEIRSALQSMKVEALRLTLQKNVSWLIGGRSHVNSASEPACCQFLITSDKCVLISNNIENRRLIEEEIGFAQGGITDNEMWSWFDPSELGAIVARHAPAGGRLLLDSEAEGDLLGLRTKLDGEDSQEARAIGRLTAEAISQAAFDVARGDSEFKIAGKLAYRCLERGLEPIVNLVAVDERIYERRHPLPTDKCVGEYAMLIVCTRKNGIVLSATRLVRFGPAPDELKRRHRAVAEIDARLIDATRPGVKLADLFRQMQAFYREAGFPEEYRHHHQGGLVGYNSREKIMTKAESLVVEAGQMYAWNPSVAGAKSEDTIFVEQAGNELLTSSGDFPSISVKAGGRVWERPDILIR</sequence>
<protein>
    <submittedName>
        <fullName evidence="2">M24 family metallopeptidase</fullName>
    </submittedName>
</protein>
<dbReference type="SUPFAM" id="SSF55920">
    <property type="entry name" value="Creatinase/aminopeptidase"/>
    <property type="match status" value="1"/>
</dbReference>
<reference evidence="3" key="1">
    <citation type="journal article" date="2019" name="Int. J. Syst. Evol. Microbiol.">
        <title>The Global Catalogue of Microorganisms (GCM) 10K type strain sequencing project: providing services to taxonomists for standard genome sequencing and annotation.</title>
        <authorList>
            <consortium name="The Broad Institute Genomics Platform"/>
            <consortium name="The Broad Institute Genome Sequencing Center for Infectious Disease"/>
            <person name="Wu L."/>
            <person name="Ma J."/>
        </authorList>
    </citation>
    <scope>NUCLEOTIDE SEQUENCE [LARGE SCALE GENOMIC DNA]</scope>
    <source>
        <strain evidence="3">CCUG 49571</strain>
    </source>
</reference>
<dbReference type="RefSeq" id="WP_378092894.1">
    <property type="nucleotide sequence ID" value="NZ_JBHSEP010000002.1"/>
</dbReference>
<feature type="domain" description="Peptidase M24" evidence="1">
    <location>
        <begin position="139"/>
        <end position="331"/>
    </location>
</feature>
<gene>
    <name evidence="2" type="ORF">ACFO3S_04905</name>
</gene>
<comment type="caution">
    <text evidence="2">The sequence shown here is derived from an EMBL/GenBank/DDBJ whole genome shotgun (WGS) entry which is preliminary data.</text>
</comment>
<accession>A0ABV9F7C9</accession>
<dbReference type="EMBL" id="JBHSEP010000002">
    <property type="protein sequence ID" value="MFC4597567.1"/>
    <property type="molecule type" value="Genomic_DNA"/>
</dbReference>
<proteinExistence type="predicted"/>
<evidence type="ECO:0000313" key="3">
    <source>
        <dbReference type="Proteomes" id="UP001596028"/>
    </source>
</evidence>
<organism evidence="2 3">
    <name type="scientific">Cohnella hongkongensis</name>
    <dbReference type="NCBI Taxonomy" id="178337"/>
    <lineage>
        <taxon>Bacteria</taxon>
        <taxon>Bacillati</taxon>
        <taxon>Bacillota</taxon>
        <taxon>Bacilli</taxon>
        <taxon>Bacillales</taxon>
        <taxon>Paenibacillaceae</taxon>
        <taxon>Cohnella</taxon>
    </lineage>
</organism>
<dbReference type="Pfam" id="PF00557">
    <property type="entry name" value="Peptidase_M24"/>
    <property type="match status" value="1"/>
</dbReference>
<dbReference type="Proteomes" id="UP001596028">
    <property type="component" value="Unassembled WGS sequence"/>
</dbReference>
<evidence type="ECO:0000313" key="2">
    <source>
        <dbReference type="EMBL" id="MFC4597567.1"/>
    </source>
</evidence>
<dbReference type="InterPro" id="IPR029149">
    <property type="entry name" value="Creatin/AminoP/Spt16_N"/>
</dbReference>
<dbReference type="InterPro" id="IPR050659">
    <property type="entry name" value="Peptidase_M24B"/>
</dbReference>
<keyword evidence="3" id="KW-1185">Reference proteome</keyword>
<name>A0ABV9F7C9_9BACL</name>
<dbReference type="Gene3D" id="3.90.230.10">
    <property type="entry name" value="Creatinase/methionine aminopeptidase superfamily"/>
    <property type="match status" value="1"/>
</dbReference>
<dbReference type="CDD" id="cd01066">
    <property type="entry name" value="APP_MetAP"/>
    <property type="match status" value="1"/>
</dbReference>